<keyword evidence="5 7" id="KW-0378">Hydrolase</keyword>
<dbReference type="PRINTS" id="PR00727">
    <property type="entry name" value="LEADERPTASE"/>
</dbReference>
<protein>
    <recommendedName>
        <fullName evidence="4 7">Signal peptidase I</fullName>
        <ecNumber evidence="4 7">3.4.21.89</ecNumber>
    </recommendedName>
</protein>
<evidence type="ECO:0000256" key="4">
    <source>
        <dbReference type="ARBA" id="ARBA00013208"/>
    </source>
</evidence>
<comment type="caution">
    <text evidence="10">The sequence shown here is derived from an EMBL/GenBank/DDBJ whole genome shotgun (WGS) entry which is preliminary data.</text>
</comment>
<dbReference type="AlphaFoldDB" id="A0A839QP48"/>
<comment type="subcellular location">
    <subcellularLocation>
        <location evidence="2">Cell membrane</location>
        <topology evidence="2">Single-pass type II membrane protein</topology>
    </subcellularLocation>
    <subcellularLocation>
        <location evidence="7">Membrane</location>
        <topology evidence="7">Single-pass type II membrane protein</topology>
    </subcellularLocation>
</comment>
<evidence type="ECO:0000256" key="7">
    <source>
        <dbReference type="RuleBase" id="RU362042"/>
    </source>
</evidence>
<organism evidence="10 11">
    <name type="scientific">Helcobacillus massiliensis</name>
    <dbReference type="NCBI Taxonomy" id="521392"/>
    <lineage>
        <taxon>Bacteria</taxon>
        <taxon>Bacillati</taxon>
        <taxon>Actinomycetota</taxon>
        <taxon>Actinomycetes</taxon>
        <taxon>Micrococcales</taxon>
        <taxon>Dermabacteraceae</taxon>
        <taxon>Helcobacillus</taxon>
    </lineage>
</organism>
<dbReference type="CDD" id="cd06530">
    <property type="entry name" value="S26_SPase_I"/>
    <property type="match status" value="1"/>
</dbReference>
<dbReference type="InterPro" id="IPR036286">
    <property type="entry name" value="LexA/Signal_pep-like_sf"/>
</dbReference>
<dbReference type="PANTHER" id="PTHR43390:SF1">
    <property type="entry name" value="CHLOROPLAST PROCESSING PEPTIDASE"/>
    <property type="match status" value="1"/>
</dbReference>
<reference evidence="10 11" key="1">
    <citation type="submission" date="2020-08" db="EMBL/GenBank/DDBJ databases">
        <title>Sequencing the genomes of 1000 actinobacteria strains.</title>
        <authorList>
            <person name="Klenk H.-P."/>
        </authorList>
    </citation>
    <scope>NUCLEOTIDE SEQUENCE [LARGE SCALE GENOMIC DNA]</scope>
    <source>
        <strain evidence="10 11">DSM 23040</strain>
    </source>
</reference>
<feature type="active site" evidence="6">
    <location>
        <position position="65"/>
    </location>
</feature>
<comment type="similarity">
    <text evidence="3 7">Belongs to the peptidase S26 family.</text>
</comment>
<dbReference type="Proteomes" id="UP000568050">
    <property type="component" value="Unassembled WGS sequence"/>
</dbReference>
<sequence>MSTSPETSPPAAEPDPAPTGRRRRAARRGLGRTILDYALTLGIALLIAVLIKTFVVQPFYVPSGSMRPTLMEQDKILVSKFHDDLKDINRGDVVVFEDPSDWVGSEFPEPTGARAGVQKALSVVGLMPDPSQRFLVKRVIGMPGDTVQCESTDGPVKVNGEELTEPYISPDAGACQAEFSVTVPQGKFWVMGDNRYRSADSAYREASGIDGFVPEDHLVGRAFVIMWPISSWAWLNDGEKSFSGVPEPSARADQVTLRRGDLAAAA</sequence>
<feature type="domain" description="Peptidase S26" evidence="9">
    <location>
        <begin position="35"/>
        <end position="227"/>
    </location>
</feature>
<evidence type="ECO:0000256" key="6">
    <source>
        <dbReference type="PIRSR" id="PIRSR600223-1"/>
    </source>
</evidence>
<dbReference type="PANTHER" id="PTHR43390">
    <property type="entry name" value="SIGNAL PEPTIDASE I"/>
    <property type="match status" value="1"/>
</dbReference>
<dbReference type="GO" id="GO:0004252">
    <property type="term" value="F:serine-type endopeptidase activity"/>
    <property type="evidence" value="ECO:0007669"/>
    <property type="project" value="InterPro"/>
</dbReference>
<proteinExistence type="inferred from homology"/>
<dbReference type="GO" id="GO:0009003">
    <property type="term" value="F:signal peptidase activity"/>
    <property type="evidence" value="ECO:0007669"/>
    <property type="project" value="UniProtKB-EC"/>
</dbReference>
<evidence type="ECO:0000256" key="5">
    <source>
        <dbReference type="ARBA" id="ARBA00022801"/>
    </source>
</evidence>
<feature type="compositionally biased region" description="Pro residues" evidence="8">
    <location>
        <begin position="7"/>
        <end position="17"/>
    </location>
</feature>
<dbReference type="InterPro" id="IPR019758">
    <property type="entry name" value="Pept_S26A_signal_pept_1_CS"/>
</dbReference>
<keyword evidence="7" id="KW-1133">Transmembrane helix</keyword>
<dbReference type="InterPro" id="IPR000223">
    <property type="entry name" value="Pept_S26A_signal_pept_1"/>
</dbReference>
<dbReference type="PROSITE" id="PS00761">
    <property type="entry name" value="SPASE_I_3"/>
    <property type="match status" value="1"/>
</dbReference>
<evidence type="ECO:0000256" key="1">
    <source>
        <dbReference type="ARBA" id="ARBA00000677"/>
    </source>
</evidence>
<keyword evidence="7" id="KW-0812">Transmembrane</keyword>
<evidence type="ECO:0000259" key="9">
    <source>
        <dbReference type="Pfam" id="PF10502"/>
    </source>
</evidence>
<accession>A0A839QP48</accession>
<dbReference type="Pfam" id="PF10502">
    <property type="entry name" value="Peptidase_S26"/>
    <property type="match status" value="1"/>
</dbReference>
<feature type="transmembrane region" description="Helical" evidence="7">
    <location>
        <begin position="37"/>
        <end position="61"/>
    </location>
</feature>
<gene>
    <name evidence="10" type="ORF">FHX50_000010</name>
</gene>
<feature type="region of interest" description="Disordered" evidence="8">
    <location>
        <begin position="1"/>
        <end position="24"/>
    </location>
</feature>
<dbReference type="NCBIfam" id="TIGR02227">
    <property type="entry name" value="sigpep_I_bact"/>
    <property type="match status" value="1"/>
</dbReference>
<evidence type="ECO:0000256" key="2">
    <source>
        <dbReference type="ARBA" id="ARBA00004401"/>
    </source>
</evidence>
<keyword evidence="7" id="KW-0645">Protease</keyword>
<feature type="active site" evidence="6">
    <location>
        <position position="137"/>
    </location>
</feature>
<dbReference type="RefSeq" id="WP_183373446.1">
    <property type="nucleotide sequence ID" value="NZ_CBCSFZ010000028.1"/>
</dbReference>
<dbReference type="Gene3D" id="2.10.109.10">
    <property type="entry name" value="Umud Fragment, subunit A"/>
    <property type="match status" value="1"/>
</dbReference>
<dbReference type="InterPro" id="IPR019533">
    <property type="entry name" value="Peptidase_S26"/>
</dbReference>
<dbReference type="SUPFAM" id="SSF51306">
    <property type="entry name" value="LexA/Signal peptidase"/>
    <property type="match status" value="1"/>
</dbReference>
<dbReference type="GO" id="GO:0006465">
    <property type="term" value="P:signal peptide processing"/>
    <property type="evidence" value="ECO:0007669"/>
    <property type="project" value="InterPro"/>
</dbReference>
<dbReference type="EMBL" id="JACHWP010000001">
    <property type="protein sequence ID" value="MBB3021762.1"/>
    <property type="molecule type" value="Genomic_DNA"/>
</dbReference>
<evidence type="ECO:0000313" key="10">
    <source>
        <dbReference type="EMBL" id="MBB3021762.1"/>
    </source>
</evidence>
<name>A0A839QP48_9MICO</name>
<comment type="catalytic activity">
    <reaction evidence="1 7">
        <text>Cleavage of hydrophobic, N-terminal signal or leader sequences from secreted and periplasmic proteins.</text>
        <dbReference type="EC" id="3.4.21.89"/>
    </reaction>
</comment>
<evidence type="ECO:0000256" key="3">
    <source>
        <dbReference type="ARBA" id="ARBA00009370"/>
    </source>
</evidence>
<evidence type="ECO:0000256" key="8">
    <source>
        <dbReference type="SAM" id="MobiDB-lite"/>
    </source>
</evidence>
<evidence type="ECO:0000313" key="11">
    <source>
        <dbReference type="Proteomes" id="UP000568050"/>
    </source>
</evidence>
<keyword evidence="7" id="KW-0472">Membrane</keyword>
<dbReference type="EC" id="3.4.21.89" evidence="4 7"/>
<dbReference type="GO" id="GO:0005886">
    <property type="term" value="C:plasma membrane"/>
    <property type="evidence" value="ECO:0007669"/>
    <property type="project" value="UniProtKB-SubCell"/>
</dbReference>
<keyword evidence="11" id="KW-1185">Reference proteome</keyword>